<gene>
    <name evidence="2" type="ORF">NCTC10526_02281</name>
</gene>
<evidence type="ECO:0000313" key="2">
    <source>
        <dbReference type="EMBL" id="SUD91906.1"/>
    </source>
</evidence>
<feature type="compositionally biased region" description="Polar residues" evidence="1">
    <location>
        <begin position="1"/>
        <end position="10"/>
    </location>
</feature>
<proteinExistence type="predicted"/>
<dbReference type="AlphaFoldDB" id="A0A379LMS1"/>
<keyword evidence="3" id="KW-1185">Reference proteome</keyword>
<dbReference type="RefSeq" id="WP_167667695.1">
    <property type="nucleotide sequence ID" value="NZ_CAJHAQ010000001.1"/>
</dbReference>
<sequence>MSNNKLNQDAENLEKTLDDKQEPDSVAEATTAALDDEALGGHATEADRPNKTDRPKNK</sequence>
<protein>
    <submittedName>
        <fullName evidence="2">Uncharacterized protein</fullName>
    </submittedName>
</protein>
<dbReference type="Proteomes" id="UP000254123">
    <property type="component" value="Unassembled WGS sequence"/>
</dbReference>
<organism evidence="2 3">
    <name type="scientific">Psychrobacter phenylpyruvicus</name>
    <dbReference type="NCBI Taxonomy" id="29432"/>
    <lineage>
        <taxon>Bacteria</taxon>
        <taxon>Pseudomonadati</taxon>
        <taxon>Pseudomonadota</taxon>
        <taxon>Gammaproteobacteria</taxon>
        <taxon>Moraxellales</taxon>
        <taxon>Moraxellaceae</taxon>
        <taxon>Psychrobacter</taxon>
    </lineage>
</organism>
<feature type="region of interest" description="Disordered" evidence="1">
    <location>
        <begin position="1"/>
        <end position="58"/>
    </location>
</feature>
<feature type="compositionally biased region" description="Basic and acidic residues" evidence="1">
    <location>
        <begin position="44"/>
        <end position="58"/>
    </location>
</feature>
<reference evidence="2 3" key="1">
    <citation type="submission" date="2018-06" db="EMBL/GenBank/DDBJ databases">
        <authorList>
            <consortium name="Pathogen Informatics"/>
            <person name="Doyle S."/>
        </authorList>
    </citation>
    <scope>NUCLEOTIDE SEQUENCE [LARGE SCALE GENOMIC DNA]</scope>
    <source>
        <strain evidence="2 3">NCTC10526</strain>
    </source>
</reference>
<name>A0A379LMS1_9GAMM</name>
<dbReference type="STRING" id="1123034.GCA_000685805_00803"/>
<feature type="compositionally biased region" description="Basic and acidic residues" evidence="1">
    <location>
        <begin position="12"/>
        <end position="23"/>
    </location>
</feature>
<accession>A0A379LMS1</accession>
<evidence type="ECO:0000256" key="1">
    <source>
        <dbReference type="SAM" id="MobiDB-lite"/>
    </source>
</evidence>
<dbReference type="EMBL" id="UGVC01000001">
    <property type="protein sequence ID" value="SUD91906.1"/>
    <property type="molecule type" value="Genomic_DNA"/>
</dbReference>
<evidence type="ECO:0000313" key="3">
    <source>
        <dbReference type="Proteomes" id="UP000254123"/>
    </source>
</evidence>